<comment type="caution">
    <text evidence="4">The sequence shown here is derived from an EMBL/GenBank/DDBJ whole genome shotgun (WGS) entry which is preliminary data.</text>
</comment>
<dbReference type="AlphaFoldDB" id="A0AAD9QB61"/>
<sequence length="99" mass="11765">MLTTLNDKERKRVCTDKKSSTWCRLRNMFFHDCQHRTMKRNCKATCHFCRKLNNCCIFTVLIRAPLRHAMVPQNALVSPDFSCPYHKKIDKYKVAKKKS</sequence>
<dbReference type="GO" id="GO:0090729">
    <property type="term" value="F:toxin activity"/>
    <property type="evidence" value="ECO:0007669"/>
    <property type="project" value="UniProtKB-KW"/>
</dbReference>
<comment type="caution">
    <text evidence="2">Lacks conserved residue(s) required for the propagation of feature annotation.</text>
</comment>
<dbReference type="EMBL" id="JARQWQ010000048">
    <property type="protein sequence ID" value="KAK2557661.1"/>
    <property type="molecule type" value="Genomic_DNA"/>
</dbReference>
<proteinExistence type="predicted"/>
<evidence type="ECO:0000256" key="2">
    <source>
        <dbReference type="PROSITE-ProRule" id="PRU01005"/>
    </source>
</evidence>
<organism evidence="4 5">
    <name type="scientific">Acropora cervicornis</name>
    <name type="common">Staghorn coral</name>
    <dbReference type="NCBI Taxonomy" id="6130"/>
    <lineage>
        <taxon>Eukaryota</taxon>
        <taxon>Metazoa</taxon>
        <taxon>Cnidaria</taxon>
        <taxon>Anthozoa</taxon>
        <taxon>Hexacorallia</taxon>
        <taxon>Scleractinia</taxon>
        <taxon>Astrocoeniina</taxon>
        <taxon>Acroporidae</taxon>
        <taxon>Acropora</taxon>
    </lineage>
</organism>
<reference evidence="4" key="2">
    <citation type="journal article" date="2023" name="Science">
        <title>Genomic signatures of disease resistance in endangered staghorn corals.</title>
        <authorList>
            <person name="Vollmer S.V."/>
            <person name="Selwyn J.D."/>
            <person name="Despard B.A."/>
            <person name="Roesel C.L."/>
        </authorList>
    </citation>
    <scope>NUCLEOTIDE SEQUENCE</scope>
    <source>
        <strain evidence="4">K2</strain>
    </source>
</reference>
<accession>A0AAD9QB61</accession>
<evidence type="ECO:0000259" key="3">
    <source>
        <dbReference type="PROSITE" id="PS51670"/>
    </source>
</evidence>
<protein>
    <recommendedName>
        <fullName evidence="3">ShKT domain-containing protein</fullName>
    </recommendedName>
</protein>
<dbReference type="Proteomes" id="UP001249851">
    <property type="component" value="Unassembled WGS sequence"/>
</dbReference>
<reference evidence="4" key="1">
    <citation type="journal article" date="2023" name="G3 (Bethesda)">
        <title>Whole genome assembly and annotation of the endangered Caribbean coral Acropora cervicornis.</title>
        <authorList>
            <person name="Selwyn J.D."/>
            <person name="Vollmer S.V."/>
        </authorList>
    </citation>
    <scope>NUCLEOTIDE SEQUENCE</scope>
    <source>
        <strain evidence="4">K2</strain>
    </source>
</reference>
<name>A0AAD9QB61_ACRCE</name>
<dbReference type="InterPro" id="IPR003582">
    <property type="entry name" value="ShKT_dom"/>
</dbReference>
<feature type="domain" description="ShKT" evidence="3">
    <location>
        <begin position="14"/>
        <end position="49"/>
    </location>
</feature>
<keyword evidence="5" id="KW-1185">Reference proteome</keyword>
<keyword evidence="1" id="KW-0800">Toxin</keyword>
<gene>
    <name evidence="4" type="ORF">P5673_020021</name>
</gene>
<dbReference type="PROSITE" id="PS51670">
    <property type="entry name" value="SHKT"/>
    <property type="match status" value="1"/>
</dbReference>
<feature type="disulfide bond" evidence="2">
    <location>
        <begin position="33"/>
        <end position="46"/>
    </location>
</feature>
<evidence type="ECO:0000313" key="4">
    <source>
        <dbReference type="EMBL" id="KAK2557661.1"/>
    </source>
</evidence>
<keyword evidence="2" id="KW-1015">Disulfide bond</keyword>
<evidence type="ECO:0000256" key="1">
    <source>
        <dbReference type="ARBA" id="ARBA00022656"/>
    </source>
</evidence>
<evidence type="ECO:0000313" key="5">
    <source>
        <dbReference type="Proteomes" id="UP001249851"/>
    </source>
</evidence>